<evidence type="ECO:0000256" key="1">
    <source>
        <dbReference type="ARBA" id="ARBA00023157"/>
    </source>
</evidence>
<dbReference type="Gene3D" id="2.160.20.10">
    <property type="entry name" value="Single-stranded right-handed beta-helix, Pectin lyase-like"/>
    <property type="match status" value="2"/>
</dbReference>
<dbReference type="GO" id="GO:0016829">
    <property type="term" value="F:lyase activity"/>
    <property type="evidence" value="ECO:0007669"/>
    <property type="project" value="UniProtKB-KW"/>
</dbReference>
<dbReference type="Pfam" id="PF12708">
    <property type="entry name" value="Pect-lyase_RHGA_epim"/>
    <property type="match status" value="2"/>
</dbReference>
<dbReference type="Proteomes" id="UP000315010">
    <property type="component" value="Unassembled WGS sequence"/>
</dbReference>
<dbReference type="InterPro" id="IPR011050">
    <property type="entry name" value="Pectin_lyase_fold/virulence"/>
</dbReference>
<sequence length="880" mass="96337">MRFPLGLEAIIMHPPMLLPPTKLLFLKSPAMKCLILSLLLSSVAYAVPVSPQWKIIETKYATPDTVIAGYNVVDFGAKGDALMDCTGAFQQAMDQMAAAGGGTVFVPSGRYVIKGTLRVPVSVTLRGEWTAPTEESPEVEGTLLMAYAGRGQSEGTPFISVDYCGGVKDLSIWYPQQTATNIVPYPYCLVQTGGDNATFENVTLVNPYQGIRIGPGSNELHFVHNVYGTPLSVGIRYDSTTDIGRLENVHFSPNYWCQSGLDNRPPNKAEFAEWLMANGTAIHMERSDWEYVAYINIDGYHIGYLITKGVRGAANAQFYGLSIRNCQTAVEVQETNPYGMVFTKCTFAGRDFGFRIGRPFNAAILLNDCDVSATQAIDCEGTGCFIAQNSRLTHGNITFAGGVLAMTASELRNKDSLIQMGAKAEGAILIDDTLAQTPIMIKNDMGPGKLIRVATPVEMEPFPRFDANQTRVTRASRDALYVVTDSPWNANGQDDKDDTEALQNALNQAGRDGGGIVFVPGGNYILRGTISVPSGVELRGIHDVPHHTMGSGSMLHVYPSPGQGPAITVNARAGLKGLSFSYPDLRIDDVKDYPFLIQGNGEDLYVVHVNCRNPYRFLDLMTHRCDRHYVDYLSGSPLKVGVAVGGGSVRGEVRNTQFNPHYWSRYDRKNSFFPRGRTNFDMLWTYQKENLDAMWIGNCRDEMLFQNFVYGSLYGIHFTQQDGYGPENAVIHGHGTDGSKVGVYFEQGNGRIDMINSELVAMSSENKIAIKLGTDYSGIARLINTMVWGDPSTLALVENGKLVLQGLHAHRHGDGLQVDKGEILAVNVNFTSRGKHLRLSESQGKATLLGTITRGPLELNSKPISDQLPTKIVNQGNLSR</sequence>
<dbReference type="SUPFAM" id="SSF51126">
    <property type="entry name" value="Pectin lyase-like"/>
    <property type="match status" value="2"/>
</dbReference>
<dbReference type="EMBL" id="SJPJ01000001">
    <property type="protein sequence ID" value="TWT85104.1"/>
    <property type="molecule type" value="Genomic_DNA"/>
</dbReference>
<dbReference type="InterPro" id="IPR012334">
    <property type="entry name" value="Pectin_lyas_fold"/>
</dbReference>
<keyword evidence="3" id="KW-0456">Lyase</keyword>
<keyword evidence="1" id="KW-1015">Disulfide bond</keyword>
<keyword evidence="4" id="KW-1185">Reference proteome</keyword>
<dbReference type="PANTHER" id="PTHR31736">
    <property type="match status" value="1"/>
</dbReference>
<feature type="domain" description="Rhamnogalacturonase A/B/Epimerase-like pectate lyase" evidence="2">
    <location>
        <begin position="71"/>
        <end position="236"/>
    </location>
</feature>
<organism evidence="3 4">
    <name type="scientific">Novipirellula herctigrandis</name>
    <dbReference type="NCBI Taxonomy" id="2527986"/>
    <lineage>
        <taxon>Bacteria</taxon>
        <taxon>Pseudomonadati</taxon>
        <taxon>Planctomycetota</taxon>
        <taxon>Planctomycetia</taxon>
        <taxon>Pirellulales</taxon>
        <taxon>Pirellulaceae</taxon>
        <taxon>Novipirellula</taxon>
    </lineage>
</organism>
<dbReference type="OrthoDB" id="265877at2"/>
<protein>
    <submittedName>
        <fullName evidence="3">Pectate lyase superfamily protein</fullName>
    </submittedName>
</protein>
<evidence type="ECO:0000259" key="2">
    <source>
        <dbReference type="Pfam" id="PF12708"/>
    </source>
</evidence>
<dbReference type="PANTHER" id="PTHR31736:SF19">
    <property type="entry name" value="PECTIN LYASE SUPERFAMILY PROTEIN-RELATED"/>
    <property type="match status" value="1"/>
</dbReference>
<reference evidence="3 4" key="1">
    <citation type="submission" date="2019-02" db="EMBL/GenBank/DDBJ databases">
        <title>Deep-cultivation of Planctomycetes and their phenomic and genomic characterization uncovers novel biology.</title>
        <authorList>
            <person name="Wiegand S."/>
            <person name="Jogler M."/>
            <person name="Boedeker C."/>
            <person name="Pinto D."/>
            <person name="Vollmers J."/>
            <person name="Rivas-Marin E."/>
            <person name="Kohn T."/>
            <person name="Peeters S.H."/>
            <person name="Heuer A."/>
            <person name="Rast P."/>
            <person name="Oberbeckmann S."/>
            <person name="Bunk B."/>
            <person name="Jeske O."/>
            <person name="Meyerdierks A."/>
            <person name="Storesund J.E."/>
            <person name="Kallscheuer N."/>
            <person name="Luecker S."/>
            <person name="Lage O.M."/>
            <person name="Pohl T."/>
            <person name="Merkel B.J."/>
            <person name="Hornburger P."/>
            <person name="Mueller R.-W."/>
            <person name="Bruemmer F."/>
            <person name="Labrenz M."/>
            <person name="Spormann A.M."/>
            <person name="Op Den Camp H."/>
            <person name="Overmann J."/>
            <person name="Amann R."/>
            <person name="Jetten M.S.M."/>
            <person name="Mascher T."/>
            <person name="Medema M.H."/>
            <person name="Devos D.P."/>
            <person name="Kaster A.-K."/>
            <person name="Ovreas L."/>
            <person name="Rohde M."/>
            <person name="Galperin M.Y."/>
            <person name="Jogler C."/>
        </authorList>
    </citation>
    <scope>NUCLEOTIDE SEQUENCE [LARGE SCALE GENOMIC DNA]</scope>
    <source>
        <strain evidence="3 4">CA13</strain>
    </source>
</reference>
<name>A0A5C5ZCP5_9BACT</name>
<evidence type="ECO:0000313" key="4">
    <source>
        <dbReference type="Proteomes" id="UP000315010"/>
    </source>
</evidence>
<dbReference type="InterPro" id="IPR024535">
    <property type="entry name" value="RHGA/B-epi-like_pectate_lyase"/>
</dbReference>
<accession>A0A5C5ZCP5</accession>
<dbReference type="AlphaFoldDB" id="A0A5C5ZCP5"/>
<gene>
    <name evidence="3" type="ORF">CA13_65860</name>
</gene>
<evidence type="ECO:0000313" key="3">
    <source>
        <dbReference type="EMBL" id="TWT85104.1"/>
    </source>
</evidence>
<comment type="caution">
    <text evidence="3">The sequence shown here is derived from an EMBL/GenBank/DDBJ whole genome shotgun (WGS) entry which is preliminary data.</text>
</comment>
<proteinExistence type="predicted"/>
<feature type="domain" description="Rhamnogalacturonase A/B/Epimerase-like pectate lyase" evidence="2">
    <location>
        <begin position="489"/>
        <end position="540"/>
    </location>
</feature>